<dbReference type="SUPFAM" id="SSF57850">
    <property type="entry name" value="RING/U-box"/>
    <property type="match status" value="1"/>
</dbReference>
<evidence type="ECO:0000256" key="9">
    <source>
        <dbReference type="PROSITE-ProRule" id="PRU00175"/>
    </source>
</evidence>
<dbReference type="PROSITE" id="PS50089">
    <property type="entry name" value="ZF_RING_2"/>
    <property type="match status" value="1"/>
</dbReference>
<feature type="domain" description="RING-type" evidence="11">
    <location>
        <begin position="37"/>
        <end position="78"/>
    </location>
</feature>
<dbReference type="Proteomes" id="UP000306102">
    <property type="component" value="Unassembled WGS sequence"/>
</dbReference>
<evidence type="ECO:0000256" key="6">
    <source>
        <dbReference type="ARBA" id="ARBA00022833"/>
    </source>
</evidence>
<dbReference type="EC" id="2.3.2.27" evidence="2"/>
<dbReference type="AlphaFoldDB" id="A0A4S4DNM1"/>
<keyword evidence="7" id="KW-0805">Transcription regulation</keyword>
<reference evidence="12 13" key="1">
    <citation type="journal article" date="2018" name="Proc. Natl. Acad. Sci. U.S.A.">
        <title>Draft genome sequence of Camellia sinensis var. sinensis provides insights into the evolution of the tea genome and tea quality.</title>
        <authorList>
            <person name="Wei C."/>
            <person name="Yang H."/>
            <person name="Wang S."/>
            <person name="Zhao J."/>
            <person name="Liu C."/>
            <person name="Gao L."/>
            <person name="Xia E."/>
            <person name="Lu Y."/>
            <person name="Tai Y."/>
            <person name="She G."/>
            <person name="Sun J."/>
            <person name="Cao H."/>
            <person name="Tong W."/>
            <person name="Gao Q."/>
            <person name="Li Y."/>
            <person name="Deng W."/>
            <person name="Jiang X."/>
            <person name="Wang W."/>
            <person name="Chen Q."/>
            <person name="Zhang S."/>
            <person name="Li H."/>
            <person name="Wu J."/>
            <person name="Wang P."/>
            <person name="Li P."/>
            <person name="Shi C."/>
            <person name="Zheng F."/>
            <person name="Jian J."/>
            <person name="Huang B."/>
            <person name="Shan D."/>
            <person name="Shi M."/>
            <person name="Fang C."/>
            <person name="Yue Y."/>
            <person name="Li F."/>
            <person name="Li D."/>
            <person name="Wei S."/>
            <person name="Han B."/>
            <person name="Jiang C."/>
            <person name="Yin Y."/>
            <person name="Xia T."/>
            <person name="Zhang Z."/>
            <person name="Bennetzen J.L."/>
            <person name="Zhao S."/>
            <person name="Wan X."/>
        </authorList>
    </citation>
    <scope>NUCLEOTIDE SEQUENCE [LARGE SCALE GENOMIC DNA]</scope>
    <source>
        <strain evidence="13">cv. Shuchazao</strain>
        <tissue evidence="12">Leaf</tissue>
    </source>
</reference>
<evidence type="ECO:0000256" key="10">
    <source>
        <dbReference type="SAM" id="MobiDB-lite"/>
    </source>
</evidence>
<dbReference type="GO" id="GO:0000209">
    <property type="term" value="P:protein polyubiquitination"/>
    <property type="evidence" value="ECO:0007669"/>
    <property type="project" value="TreeGrafter"/>
</dbReference>
<evidence type="ECO:0000256" key="8">
    <source>
        <dbReference type="ARBA" id="ARBA00023163"/>
    </source>
</evidence>
<keyword evidence="4" id="KW-0479">Metal-binding</keyword>
<gene>
    <name evidence="12" type="ORF">TEA_022044</name>
</gene>
<accession>A0A4S4DNM1</accession>
<dbReference type="GO" id="GO:0008270">
    <property type="term" value="F:zinc ion binding"/>
    <property type="evidence" value="ECO:0007669"/>
    <property type="project" value="UniProtKB-KW"/>
</dbReference>
<dbReference type="GO" id="GO:0006513">
    <property type="term" value="P:protein monoubiquitination"/>
    <property type="evidence" value="ECO:0007669"/>
    <property type="project" value="TreeGrafter"/>
</dbReference>
<keyword evidence="6" id="KW-0862">Zinc</keyword>
<dbReference type="Pfam" id="PF13639">
    <property type="entry name" value="zf-RING_2"/>
    <property type="match status" value="1"/>
</dbReference>
<comment type="catalytic activity">
    <reaction evidence="1">
        <text>S-ubiquitinyl-[E2 ubiquitin-conjugating enzyme]-L-cysteine + [acceptor protein]-L-lysine = [E2 ubiquitin-conjugating enzyme]-L-cysteine + N(6)-ubiquitinyl-[acceptor protein]-L-lysine.</text>
        <dbReference type="EC" id="2.3.2.27"/>
    </reaction>
</comment>
<evidence type="ECO:0000256" key="3">
    <source>
        <dbReference type="ARBA" id="ARBA00022679"/>
    </source>
</evidence>
<keyword evidence="13" id="KW-1185">Reference proteome</keyword>
<name>A0A4S4DNM1_CAMSN</name>
<dbReference type="PROSITE" id="PS00518">
    <property type="entry name" value="ZF_RING_1"/>
    <property type="match status" value="1"/>
</dbReference>
<evidence type="ECO:0000256" key="2">
    <source>
        <dbReference type="ARBA" id="ARBA00012483"/>
    </source>
</evidence>
<dbReference type="InterPro" id="IPR001841">
    <property type="entry name" value="Znf_RING"/>
</dbReference>
<comment type="caution">
    <text evidence="12">The sequence shown here is derived from an EMBL/GenBank/DDBJ whole genome shotgun (WGS) entry which is preliminary data.</text>
</comment>
<dbReference type="PANTHER" id="PTHR46077">
    <property type="entry name" value="E3 UBIQUITIN-PROTEIN LIGASE TOPORS"/>
    <property type="match status" value="1"/>
</dbReference>
<organism evidence="12 13">
    <name type="scientific">Camellia sinensis var. sinensis</name>
    <name type="common">China tea</name>
    <dbReference type="NCBI Taxonomy" id="542762"/>
    <lineage>
        <taxon>Eukaryota</taxon>
        <taxon>Viridiplantae</taxon>
        <taxon>Streptophyta</taxon>
        <taxon>Embryophyta</taxon>
        <taxon>Tracheophyta</taxon>
        <taxon>Spermatophyta</taxon>
        <taxon>Magnoliopsida</taxon>
        <taxon>eudicotyledons</taxon>
        <taxon>Gunneridae</taxon>
        <taxon>Pentapetalae</taxon>
        <taxon>asterids</taxon>
        <taxon>Ericales</taxon>
        <taxon>Theaceae</taxon>
        <taxon>Camellia</taxon>
    </lineage>
</organism>
<protein>
    <recommendedName>
        <fullName evidence="2">RING-type E3 ubiquitin transferase</fullName>
        <ecNumber evidence="2">2.3.2.27</ecNumber>
    </recommendedName>
</protein>
<evidence type="ECO:0000313" key="12">
    <source>
        <dbReference type="EMBL" id="THG04628.1"/>
    </source>
</evidence>
<keyword evidence="5 9" id="KW-0863">Zinc-finger</keyword>
<evidence type="ECO:0000313" key="13">
    <source>
        <dbReference type="Proteomes" id="UP000306102"/>
    </source>
</evidence>
<evidence type="ECO:0000256" key="1">
    <source>
        <dbReference type="ARBA" id="ARBA00000900"/>
    </source>
</evidence>
<sequence length="329" mass="37985">MESSSSRRSLLHTQTSTTSPQRFLSKRIEPAIRGKSCTICLNHIDHRRAAVITTCLHAYCVDCIRRWSDLKRNCPLCNAVFDAWFSQINLSSRTFLKHKLPEISEDIRKLNVEALRSRRRVLVAERRVLRRSREEFDCVNGRTRPLPRQRRFGRSGSESSNSVAERVLQWRASIYEQHLRAVPCFSQSCLERLTVKHAPSIESGMCRNLSGQWVLMGSCFDSLYENTAGNNGVKDRILKRIEPWIHRELKAILGDPDPSIIVHVASSLFISGLEEKHEVPSKQFVLEDNFIEPLRPFLHERTNMFWHELRYIICIICFGMNSGTSSAFN</sequence>
<dbReference type="InterPro" id="IPR013083">
    <property type="entry name" value="Znf_RING/FYVE/PHD"/>
</dbReference>
<dbReference type="PANTHER" id="PTHR46077:SF1">
    <property type="entry name" value="TOP1 BINDING ARGININE_SERINE RICH PROTEIN, E3 UBIQUITIN LIGASE"/>
    <property type="match status" value="1"/>
</dbReference>
<evidence type="ECO:0000256" key="4">
    <source>
        <dbReference type="ARBA" id="ARBA00022723"/>
    </source>
</evidence>
<dbReference type="GO" id="GO:0061630">
    <property type="term" value="F:ubiquitin protein ligase activity"/>
    <property type="evidence" value="ECO:0007669"/>
    <property type="project" value="UniProtKB-EC"/>
</dbReference>
<evidence type="ECO:0000259" key="11">
    <source>
        <dbReference type="PROSITE" id="PS50089"/>
    </source>
</evidence>
<feature type="region of interest" description="Disordered" evidence="10">
    <location>
        <begin position="1"/>
        <end position="21"/>
    </location>
</feature>
<dbReference type="InterPro" id="IPR017907">
    <property type="entry name" value="Znf_RING_CS"/>
</dbReference>
<dbReference type="SMART" id="SM00184">
    <property type="entry name" value="RING"/>
    <property type="match status" value="1"/>
</dbReference>
<evidence type="ECO:0000256" key="5">
    <source>
        <dbReference type="ARBA" id="ARBA00022771"/>
    </source>
</evidence>
<proteinExistence type="predicted"/>
<dbReference type="Gene3D" id="3.30.40.10">
    <property type="entry name" value="Zinc/RING finger domain, C3HC4 (zinc finger)"/>
    <property type="match status" value="1"/>
</dbReference>
<dbReference type="EMBL" id="SDRB02010737">
    <property type="protein sequence ID" value="THG04628.1"/>
    <property type="molecule type" value="Genomic_DNA"/>
</dbReference>
<keyword evidence="3" id="KW-0808">Transferase</keyword>
<dbReference type="STRING" id="542762.A0A4S4DNM1"/>
<keyword evidence="8" id="KW-0804">Transcription</keyword>
<evidence type="ECO:0000256" key="7">
    <source>
        <dbReference type="ARBA" id="ARBA00023015"/>
    </source>
</evidence>